<accession>J0D3U5</accession>
<evidence type="ECO:0000256" key="1">
    <source>
        <dbReference type="SAM" id="MobiDB-lite"/>
    </source>
</evidence>
<organism evidence="2 3">
    <name type="scientific">Scardovia wiggsiae F0424</name>
    <dbReference type="NCBI Taxonomy" id="857290"/>
    <lineage>
        <taxon>Bacteria</taxon>
        <taxon>Bacillati</taxon>
        <taxon>Actinomycetota</taxon>
        <taxon>Actinomycetes</taxon>
        <taxon>Bifidobacteriales</taxon>
        <taxon>Bifidobacteriaceae</taxon>
        <taxon>Scardovia</taxon>
    </lineage>
</organism>
<proteinExistence type="predicted"/>
<dbReference type="STRING" id="857290.HMPREF9156_01100"/>
<dbReference type="HOGENOM" id="CLU_2828775_0_0_11"/>
<reference evidence="2 3" key="1">
    <citation type="submission" date="2012-01" db="EMBL/GenBank/DDBJ databases">
        <title>The Genome Sequence of Scardovia wiggsiae F0424.</title>
        <authorList>
            <consortium name="The Broad Institute Genome Sequencing Platform"/>
            <person name="Earl A."/>
            <person name="Ward D."/>
            <person name="Feldgarden M."/>
            <person name="Gevers D."/>
            <person name="Izard J."/>
            <person name="Ganesan A."/>
            <person name="Baranova O.V."/>
            <person name="Blanton J.M."/>
            <person name="Tanner A.C."/>
            <person name="Mathney J."/>
            <person name="Dewhirst F.E."/>
            <person name="Young S.K."/>
            <person name="Zeng Q."/>
            <person name="Gargeya S."/>
            <person name="Fitzgerald M."/>
            <person name="Haas B."/>
            <person name="Abouelleil A."/>
            <person name="Alvarado L."/>
            <person name="Arachchi H.M."/>
            <person name="Berlin A."/>
            <person name="Chapman S.B."/>
            <person name="Gearin G."/>
            <person name="Goldberg J."/>
            <person name="Griggs A."/>
            <person name="Gujja S."/>
            <person name="Hansen M."/>
            <person name="Heiman D."/>
            <person name="Howarth C."/>
            <person name="Larimer J."/>
            <person name="Lui A."/>
            <person name="MacDonald P.J.P."/>
            <person name="McCowen C."/>
            <person name="Montmayeur A."/>
            <person name="Murphy C."/>
            <person name="Neiman D."/>
            <person name="Pearson M."/>
            <person name="Priest M."/>
            <person name="Roberts A."/>
            <person name="Saif S."/>
            <person name="Shea T."/>
            <person name="Sisk P."/>
            <person name="Stolte C."/>
            <person name="Sykes S."/>
            <person name="Wortman J."/>
            <person name="Nusbaum C."/>
            <person name="Birren B."/>
        </authorList>
    </citation>
    <scope>NUCLEOTIDE SEQUENCE [LARGE SCALE GENOMIC DNA]</scope>
    <source>
        <strain evidence="2 3">F0424</strain>
    </source>
</reference>
<evidence type="ECO:0000313" key="3">
    <source>
        <dbReference type="Proteomes" id="UP000006415"/>
    </source>
</evidence>
<keyword evidence="3" id="KW-1185">Reference proteome</keyword>
<dbReference type="AlphaFoldDB" id="J0D3U5"/>
<name>J0D3U5_9BIFI</name>
<sequence>MDTDNRSPQDSTAGSAADAVQDGEESITLSDRFPQLEKLGDADFSEVISGYRAVLGSLQKELDEQS</sequence>
<gene>
    <name evidence="2" type="ORF">HMPREF9156_01100</name>
</gene>
<dbReference type="Proteomes" id="UP000006415">
    <property type="component" value="Unassembled WGS sequence"/>
</dbReference>
<feature type="region of interest" description="Disordered" evidence="1">
    <location>
        <begin position="1"/>
        <end position="34"/>
    </location>
</feature>
<dbReference type="RefSeq" id="WP_007148163.1">
    <property type="nucleotide sequence ID" value="NZ_AKCI01000001.1"/>
</dbReference>
<comment type="caution">
    <text evidence="2">The sequence shown here is derived from an EMBL/GenBank/DDBJ whole genome shotgun (WGS) entry which is preliminary data.</text>
</comment>
<dbReference type="EMBL" id="AGZS01000006">
    <property type="protein sequence ID" value="EJD64605.1"/>
    <property type="molecule type" value="Genomic_DNA"/>
</dbReference>
<protein>
    <submittedName>
        <fullName evidence="2">Uncharacterized protein</fullName>
    </submittedName>
</protein>
<evidence type="ECO:0000313" key="2">
    <source>
        <dbReference type="EMBL" id="EJD64605.1"/>
    </source>
</evidence>